<evidence type="ECO:0000313" key="2">
    <source>
        <dbReference type="EMBL" id="KAK3104862.1"/>
    </source>
</evidence>
<proteinExistence type="predicted"/>
<protein>
    <recommendedName>
        <fullName evidence="4">Chitin-binding type-4 domain-containing protein</fullName>
    </recommendedName>
</protein>
<name>A0AA88YQT2_PINIB</name>
<organism evidence="2 3">
    <name type="scientific">Pinctada imbricata</name>
    <name type="common">Atlantic pearl-oyster</name>
    <name type="synonym">Pinctada martensii</name>
    <dbReference type="NCBI Taxonomy" id="66713"/>
    <lineage>
        <taxon>Eukaryota</taxon>
        <taxon>Metazoa</taxon>
        <taxon>Spiralia</taxon>
        <taxon>Lophotrochozoa</taxon>
        <taxon>Mollusca</taxon>
        <taxon>Bivalvia</taxon>
        <taxon>Autobranchia</taxon>
        <taxon>Pteriomorphia</taxon>
        <taxon>Pterioida</taxon>
        <taxon>Pterioidea</taxon>
        <taxon>Pteriidae</taxon>
        <taxon>Pinctada</taxon>
    </lineage>
</organism>
<dbReference type="EMBL" id="VSWD01000004">
    <property type="protein sequence ID" value="KAK3104862.1"/>
    <property type="molecule type" value="Genomic_DNA"/>
</dbReference>
<feature type="region of interest" description="Disordered" evidence="1">
    <location>
        <begin position="475"/>
        <end position="510"/>
    </location>
</feature>
<feature type="compositionally biased region" description="Basic residues" evidence="1">
    <location>
        <begin position="545"/>
        <end position="556"/>
    </location>
</feature>
<evidence type="ECO:0008006" key="4">
    <source>
        <dbReference type="Google" id="ProtNLM"/>
    </source>
</evidence>
<dbReference type="AlphaFoldDB" id="A0AA88YQT2"/>
<evidence type="ECO:0000313" key="3">
    <source>
        <dbReference type="Proteomes" id="UP001186944"/>
    </source>
</evidence>
<comment type="caution">
    <text evidence="2">The sequence shown here is derived from an EMBL/GenBank/DDBJ whole genome shotgun (WGS) entry which is preliminary data.</text>
</comment>
<feature type="region of interest" description="Disordered" evidence="1">
    <location>
        <begin position="192"/>
        <end position="218"/>
    </location>
</feature>
<accession>A0AA88YQT2</accession>
<sequence>MLWEPPGRSTMWRRGFNTPVNPNDNELNCGGYENQWIKFDGKCGLCGDPYQQKPRENEAGGKYATGTLTRRYKMGDVITLQADLTANHKGFMEYHLCPLNQSHAPLSFECFKKFPIPIVDTVNGKYQVGGRENGIITMYGKLPDGVLCSHCVIQWHYKAGNRWSCDENNICGKGRGPQEEFYGCADVEIVSNTDPEKSSNPTDKADTSSVDTNERRTDRLNRTVTEEVRSEDMYKTGANTDMYSSFSTKIQMDYSSRRDTQNSSDLFKESIPNILGDPMDAIGKSLEERYKTFRDNLGSTLINSGKKSAILDELSDVLWSLLKAVLQVSDKETGKHISLVKMSPVGSFGQISDIAQSLNKKNTLLKWPPIEPTIIEADIGLANSNSDQPIILSEVSALNDIKENSIRHKSDIPKESSDAKDIDVVRNLMCRGTKHHRYVKGISDWCTSNCRHGNCPNAICECKVVKSKINKKSEKIKNEVNRGQKTKKSMSLRDALDSIKDSNKRRNGTLDHEDLYFGTLENPFTEKQSGHRADTAPSVVYKSSNRGKGKERKSHVKQQISQNQQKSSNMAEKGHNQSHSLDQHNVYGRNLSGHNDINRFQGKASKKSTFINSRKLSLSSNNNDGKKGRGHLAKVFSPDLFVSSKKDNKITRERGLDSPVYLSKTQNKKDKSIKNDLSSERLMCEGIGEFARRNKMTNWCMENCTKGFCPKSLCKCRVNRSKSQ</sequence>
<feature type="compositionally biased region" description="Polar residues" evidence="1">
    <location>
        <begin position="192"/>
        <end position="211"/>
    </location>
</feature>
<feature type="region of interest" description="Disordered" evidence="1">
    <location>
        <begin position="526"/>
        <end position="608"/>
    </location>
</feature>
<feature type="compositionally biased region" description="Low complexity" evidence="1">
    <location>
        <begin position="557"/>
        <end position="569"/>
    </location>
</feature>
<dbReference type="Proteomes" id="UP001186944">
    <property type="component" value="Unassembled WGS sequence"/>
</dbReference>
<feature type="compositionally biased region" description="Basic and acidic residues" evidence="1">
    <location>
        <begin position="494"/>
        <end position="510"/>
    </location>
</feature>
<evidence type="ECO:0000256" key="1">
    <source>
        <dbReference type="SAM" id="MobiDB-lite"/>
    </source>
</evidence>
<reference evidence="2" key="1">
    <citation type="submission" date="2019-08" db="EMBL/GenBank/DDBJ databases">
        <title>The improved chromosome-level genome for the pearl oyster Pinctada fucata martensii using PacBio sequencing and Hi-C.</title>
        <authorList>
            <person name="Zheng Z."/>
        </authorList>
    </citation>
    <scope>NUCLEOTIDE SEQUENCE</scope>
    <source>
        <strain evidence="2">ZZ-2019</strain>
        <tissue evidence="2">Adductor muscle</tissue>
    </source>
</reference>
<keyword evidence="3" id="KW-1185">Reference proteome</keyword>
<gene>
    <name evidence="2" type="ORF">FSP39_011917</name>
</gene>